<feature type="transmembrane region" description="Helical" evidence="5">
    <location>
        <begin position="124"/>
        <end position="145"/>
    </location>
</feature>
<accession>A0A1M6QYE6</accession>
<feature type="transmembrane region" description="Helical" evidence="5">
    <location>
        <begin position="95"/>
        <end position="112"/>
    </location>
</feature>
<dbReference type="STRING" id="381751.SAMN05444391_0448"/>
<evidence type="ECO:0000313" key="8">
    <source>
        <dbReference type="Proteomes" id="UP000189810"/>
    </source>
</evidence>
<dbReference type="Pfam" id="PF13664">
    <property type="entry name" value="DUF4149"/>
    <property type="match status" value="1"/>
</dbReference>
<evidence type="ECO:0000256" key="4">
    <source>
        <dbReference type="ARBA" id="ARBA00023136"/>
    </source>
</evidence>
<protein>
    <submittedName>
        <fullName evidence="7">Copper resistance protein D</fullName>
    </submittedName>
</protein>
<evidence type="ECO:0000256" key="1">
    <source>
        <dbReference type="ARBA" id="ARBA00004370"/>
    </source>
</evidence>
<comment type="subcellular location">
    <subcellularLocation>
        <location evidence="1">Membrane</location>
    </subcellularLocation>
</comment>
<dbReference type="AlphaFoldDB" id="A0A1M6QYE6"/>
<dbReference type="OrthoDB" id="14179at2"/>
<name>A0A1M6QYE6_9AQUI</name>
<gene>
    <name evidence="7" type="ORF">SAMN05444391_0448</name>
</gene>
<feature type="transmembrane region" description="Helical" evidence="5">
    <location>
        <begin position="51"/>
        <end position="75"/>
    </location>
</feature>
<keyword evidence="4 5" id="KW-0472">Membrane</keyword>
<keyword evidence="3 5" id="KW-1133">Transmembrane helix</keyword>
<evidence type="ECO:0000256" key="2">
    <source>
        <dbReference type="ARBA" id="ARBA00022692"/>
    </source>
</evidence>
<evidence type="ECO:0000259" key="6">
    <source>
        <dbReference type="Pfam" id="PF13664"/>
    </source>
</evidence>
<dbReference type="GO" id="GO:0016020">
    <property type="term" value="C:membrane"/>
    <property type="evidence" value="ECO:0007669"/>
    <property type="project" value="UniProtKB-SubCell"/>
</dbReference>
<dbReference type="EMBL" id="LT670846">
    <property type="protein sequence ID" value="SHK25262.1"/>
    <property type="molecule type" value="Genomic_DNA"/>
</dbReference>
<sequence length="151" mass="17287">MTTLRELVLFVHIILASLWVGGMLFLVFVVSPYIRKLPIRDQAFQEVGKRFSFYGTFGALFLLFVTGLGNIHYILGFENILDFSNPYTKTLWEKIGLFVFVVIVSLVHDLYFGKKAIESKFHRFMARVLGFINLVLSLLIVFLAAKLRFGG</sequence>
<feature type="transmembrane region" description="Helical" evidence="5">
    <location>
        <begin position="6"/>
        <end position="30"/>
    </location>
</feature>
<evidence type="ECO:0000256" key="3">
    <source>
        <dbReference type="ARBA" id="ARBA00022989"/>
    </source>
</evidence>
<dbReference type="Proteomes" id="UP000189810">
    <property type="component" value="Chromosome I"/>
</dbReference>
<dbReference type="InterPro" id="IPR025423">
    <property type="entry name" value="TMEM205-like"/>
</dbReference>
<feature type="domain" description="TMEM205-like" evidence="6">
    <location>
        <begin position="15"/>
        <end position="123"/>
    </location>
</feature>
<proteinExistence type="predicted"/>
<dbReference type="RefSeq" id="WP_079653617.1">
    <property type="nucleotide sequence ID" value="NZ_LT670846.1"/>
</dbReference>
<reference evidence="7 8" key="1">
    <citation type="submission" date="2016-11" db="EMBL/GenBank/DDBJ databases">
        <authorList>
            <person name="Jaros S."/>
            <person name="Januszkiewicz K."/>
            <person name="Wedrychowicz H."/>
        </authorList>
    </citation>
    <scope>NUCLEOTIDE SEQUENCE [LARGE SCALE GENOMIC DNA]</scope>
    <source>
        <strain evidence="7 8">DSM 19557</strain>
    </source>
</reference>
<organism evidence="7 8">
    <name type="scientific">Thermocrinis minervae</name>
    <dbReference type="NCBI Taxonomy" id="381751"/>
    <lineage>
        <taxon>Bacteria</taxon>
        <taxon>Pseudomonadati</taxon>
        <taxon>Aquificota</taxon>
        <taxon>Aquificia</taxon>
        <taxon>Aquificales</taxon>
        <taxon>Aquificaceae</taxon>
        <taxon>Thermocrinis</taxon>
    </lineage>
</organism>
<keyword evidence="2 5" id="KW-0812">Transmembrane</keyword>
<keyword evidence="8" id="KW-1185">Reference proteome</keyword>
<evidence type="ECO:0000256" key="5">
    <source>
        <dbReference type="SAM" id="Phobius"/>
    </source>
</evidence>
<evidence type="ECO:0000313" key="7">
    <source>
        <dbReference type="EMBL" id="SHK25262.1"/>
    </source>
</evidence>